<accession>A0A8J5PA57</accession>
<organism evidence="2 3">
    <name type="scientific">Fusarium oxysporum f. sp. rapae</name>
    <dbReference type="NCBI Taxonomy" id="485398"/>
    <lineage>
        <taxon>Eukaryota</taxon>
        <taxon>Fungi</taxon>
        <taxon>Dikarya</taxon>
        <taxon>Ascomycota</taxon>
        <taxon>Pezizomycotina</taxon>
        <taxon>Sordariomycetes</taxon>
        <taxon>Hypocreomycetidae</taxon>
        <taxon>Hypocreales</taxon>
        <taxon>Nectriaceae</taxon>
        <taxon>Fusarium</taxon>
        <taxon>Fusarium oxysporum species complex</taxon>
    </lineage>
</organism>
<evidence type="ECO:0000313" key="2">
    <source>
        <dbReference type="EMBL" id="KAG7415202.1"/>
    </source>
</evidence>
<evidence type="ECO:0000313" key="3">
    <source>
        <dbReference type="Proteomes" id="UP000694050"/>
    </source>
</evidence>
<reference evidence="2" key="1">
    <citation type="submission" date="2021-04" db="EMBL/GenBank/DDBJ databases">
        <title>First draft genome resource for Brassicaceae pathogens Fusarium oxysporum f. sp. raphani and Fusarium oxysporum f. sp. rapae.</title>
        <authorList>
            <person name="Asai S."/>
        </authorList>
    </citation>
    <scope>NUCLEOTIDE SEQUENCE</scope>
    <source>
        <strain evidence="2">Tf1208</strain>
    </source>
</reference>
<gene>
    <name evidence="2" type="ORF">Forpe1208_v005439</name>
</gene>
<protein>
    <submittedName>
        <fullName evidence="2">Uncharacterized protein</fullName>
    </submittedName>
</protein>
<name>A0A8J5PA57_FUSOX</name>
<dbReference type="Proteomes" id="UP000694050">
    <property type="component" value="Unassembled WGS sequence"/>
</dbReference>
<evidence type="ECO:0000256" key="1">
    <source>
        <dbReference type="SAM" id="MobiDB-lite"/>
    </source>
</evidence>
<proteinExistence type="predicted"/>
<feature type="region of interest" description="Disordered" evidence="1">
    <location>
        <begin position="1"/>
        <end position="27"/>
    </location>
</feature>
<comment type="caution">
    <text evidence="2">The sequence shown here is derived from an EMBL/GenBank/DDBJ whole genome shotgun (WGS) entry which is preliminary data.</text>
</comment>
<dbReference type="AlphaFoldDB" id="A0A8J5PA57"/>
<dbReference type="EMBL" id="JAELUQ010000004">
    <property type="protein sequence ID" value="KAG7415202.1"/>
    <property type="molecule type" value="Genomic_DNA"/>
</dbReference>
<sequence>MGLDVADEITYIPPPSREASPTPEESFFYSASGSAQQKRFYERLRDATAAGFYRSPLQDMPAAPLSDGIKITLGNSQRDPVYNSLTFGDANNLKDNEQVPDFVDLS</sequence>